<sequence>MEYLNYNEKEELLLEENLNKFLAEILSESNVNINTHKLMWMEDYESDLITFISSFSSTMLLEIQKRFPD</sequence>
<evidence type="ECO:0000313" key="1">
    <source>
        <dbReference type="EMBL" id="GET00611.1"/>
    </source>
</evidence>
<dbReference type="AlphaFoldDB" id="A0A8H3R1M9"/>
<reference evidence="1" key="1">
    <citation type="submission" date="2019-10" db="EMBL/GenBank/DDBJ databases">
        <title>Conservation and host-specific expression of non-tandemly repeated heterogenous ribosome RNA gene in arbuscular mycorrhizal fungi.</title>
        <authorList>
            <person name="Maeda T."/>
            <person name="Kobayashi Y."/>
            <person name="Nakagawa T."/>
            <person name="Ezawa T."/>
            <person name="Yamaguchi K."/>
            <person name="Bino T."/>
            <person name="Nishimoto Y."/>
            <person name="Shigenobu S."/>
            <person name="Kawaguchi M."/>
        </authorList>
    </citation>
    <scope>NUCLEOTIDE SEQUENCE</scope>
    <source>
        <strain evidence="1">HR1</strain>
    </source>
</reference>
<accession>A0A8H3R1M9</accession>
<dbReference type="Proteomes" id="UP000615446">
    <property type="component" value="Unassembled WGS sequence"/>
</dbReference>
<proteinExistence type="predicted"/>
<evidence type="ECO:0000313" key="2">
    <source>
        <dbReference type="Proteomes" id="UP000615446"/>
    </source>
</evidence>
<organism evidence="1 2">
    <name type="scientific">Rhizophagus clarus</name>
    <dbReference type="NCBI Taxonomy" id="94130"/>
    <lineage>
        <taxon>Eukaryota</taxon>
        <taxon>Fungi</taxon>
        <taxon>Fungi incertae sedis</taxon>
        <taxon>Mucoromycota</taxon>
        <taxon>Glomeromycotina</taxon>
        <taxon>Glomeromycetes</taxon>
        <taxon>Glomerales</taxon>
        <taxon>Glomeraceae</taxon>
        <taxon>Rhizophagus</taxon>
    </lineage>
</organism>
<dbReference type="OrthoDB" id="10488634at2759"/>
<comment type="caution">
    <text evidence="1">The sequence shown here is derived from an EMBL/GenBank/DDBJ whole genome shotgun (WGS) entry which is preliminary data.</text>
</comment>
<gene>
    <name evidence="1" type="ORF">RCL2_002706300</name>
</gene>
<name>A0A8H3R1M9_9GLOM</name>
<dbReference type="EMBL" id="BLAL01000286">
    <property type="protein sequence ID" value="GET00611.1"/>
    <property type="molecule type" value="Genomic_DNA"/>
</dbReference>
<protein>
    <submittedName>
        <fullName evidence="1">Uncharacterized protein</fullName>
    </submittedName>
</protein>